<dbReference type="SUPFAM" id="SSF48173">
    <property type="entry name" value="Cryptochrome/photolyase FAD-binding domain"/>
    <property type="match status" value="1"/>
</dbReference>
<dbReference type="AlphaFoldDB" id="A0A212QZH5"/>
<sequence>MRNLVLVLGDQLDSESAAFDGFDPSQDAALLIEAREEATYVPQHKIRLVLFFSAMRHFRERLRAKGWRTHYSRLDDPDNLGSLPDELRRYYNRLKPQGVVVLAPGDWRVQAALSSLQLPLDIRPDRSFLCSRETFAAFAGEHPNMAMETFYRRMRTETGALMDGDQPRGGEWNFDKDNRKPFPRKGGPHIPPPCYFSPDEMTRAVMRLVEQDFAHAPGKLGGFDLPVTREQALEALEDFTARRLAQFGPYQDAMVGGAPFMFHSLLSAPLNLHLLRPREVLQAVLEAEAPLASVEGFVRQILGWREFVHGFYWLLMPDYAGRNALDAQLPMPRFYWTGETDMRCLSEAIRHTIDHAYAHHIERLMVLGLFALLLGVRPYDVHRWHMSMFRDAIDWVSLPNTLGMSQHADGGVVGTKPYVASGNYINKMSDHCRKCRYDPNKADGDDACPFTTLYYDFLARHKPRFARNLRMKPQYLNFERKDADELQAIRRRADRLKAELTAKTFL</sequence>
<dbReference type="InterPro" id="IPR007357">
    <property type="entry name" value="PhrB-like"/>
</dbReference>
<dbReference type="Pfam" id="PF04244">
    <property type="entry name" value="DPRP"/>
    <property type="match status" value="1"/>
</dbReference>
<accession>A0A212QZH5</accession>
<evidence type="ECO:0000313" key="2">
    <source>
        <dbReference type="Proteomes" id="UP000198418"/>
    </source>
</evidence>
<dbReference type="EMBL" id="FYDG01000002">
    <property type="protein sequence ID" value="SNB65096.1"/>
    <property type="molecule type" value="Genomic_DNA"/>
</dbReference>
<reference evidence="2" key="1">
    <citation type="submission" date="2017-06" db="EMBL/GenBank/DDBJ databases">
        <authorList>
            <person name="Varghese N."/>
            <person name="Submissions S."/>
        </authorList>
    </citation>
    <scope>NUCLEOTIDE SEQUENCE [LARGE SCALE GENOMIC DNA]</scope>
    <source>
        <strain evidence="2">DSM 137</strain>
    </source>
</reference>
<keyword evidence="2" id="KW-1185">Reference proteome</keyword>
<dbReference type="InterPro" id="IPR014729">
    <property type="entry name" value="Rossmann-like_a/b/a_fold"/>
</dbReference>
<name>A0A212QZH5_RHOAC</name>
<dbReference type="InterPro" id="IPR036134">
    <property type="entry name" value="Crypto/Photolyase_FAD-like_sf"/>
</dbReference>
<dbReference type="PANTHER" id="PTHR38657:SF1">
    <property type="entry name" value="SLR1343 PROTEIN"/>
    <property type="match status" value="1"/>
</dbReference>
<dbReference type="Proteomes" id="UP000198418">
    <property type="component" value="Unassembled WGS sequence"/>
</dbReference>
<dbReference type="OrthoDB" id="5288100at2"/>
<dbReference type="InterPro" id="IPR052551">
    <property type="entry name" value="UV-DNA_repair_photolyase"/>
</dbReference>
<dbReference type="Gene3D" id="1.10.10.1710">
    <property type="entry name" value="Deoxyribodipyrimidine photolyase-related"/>
    <property type="match status" value="1"/>
</dbReference>
<protein>
    <submittedName>
        <fullName evidence="1">Deoxyribodipyrimidine photolyase-related protein</fullName>
    </submittedName>
</protein>
<proteinExistence type="predicted"/>
<dbReference type="Gene3D" id="1.10.579.10">
    <property type="entry name" value="DNA Cyclobutane Dipyrimidine Photolyase, subunit A, domain 3"/>
    <property type="match status" value="1"/>
</dbReference>
<gene>
    <name evidence="1" type="ORF">SAMN06265338_102148</name>
</gene>
<keyword evidence="1" id="KW-0456">Lyase</keyword>
<dbReference type="Gene3D" id="3.40.50.620">
    <property type="entry name" value="HUPs"/>
    <property type="match status" value="1"/>
</dbReference>
<dbReference type="PANTHER" id="PTHR38657">
    <property type="entry name" value="SLR1343 PROTEIN"/>
    <property type="match status" value="1"/>
</dbReference>
<dbReference type="Gene3D" id="1.25.40.80">
    <property type="match status" value="1"/>
</dbReference>
<dbReference type="RefSeq" id="WP_088519683.1">
    <property type="nucleotide sequence ID" value="NZ_FYDG01000002.1"/>
</dbReference>
<organism evidence="1 2">
    <name type="scientific">Rhodoblastus acidophilus</name>
    <name type="common">Rhodopseudomonas acidophila</name>
    <dbReference type="NCBI Taxonomy" id="1074"/>
    <lineage>
        <taxon>Bacteria</taxon>
        <taxon>Pseudomonadati</taxon>
        <taxon>Pseudomonadota</taxon>
        <taxon>Alphaproteobacteria</taxon>
        <taxon>Hyphomicrobiales</taxon>
        <taxon>Rhodoblastaceae</taxon>
        <taxon>Rhodoblastus</taxon>
    </lineage>
</organism>
<evidence type="ECO:0000313" key="1">
    <source>
        <dbReference type="EMBL" id="SNB65096.1"/>
    </source>
</evidence>
<dbReference type="GO" id="GO:0016829">
    <property type="term" value="F:lyase activity"/>
    <property type="evidence" value="ECO:0007669"/>
    <property type="project" value="UniProtKB-KW"/>
</dbReference>